<accession>A0A0R1H1V4</accession>
<name>A0A0R1H1V4_9LACO</name>
<dbReference type="STRING" id="1423726.FC07_GL000186"/>
<dbReference type="AlphaFoldDB" id="A0A0R1H1V4"/>
<reference evidence="1 2" key="1">
    <citation type="journal article" date="2015" name="Genome Announc.">
        <title>Expanding the biotechnology potential of lactobacilli through comparative genomics of 213 strains and associated genera.</title>
        <authorList>
            <person name="Sun Z."/>
            <person name="Harris H.M."/>
            <person name="McCann A."/>
            <person name="Guo C."/>
            <person name="Argimon S."/>
            <person name="Zhang W."/>
            <person name="Yang X."/>
            <person name="Jeffery I.B."/>
            <person name="Cooney J.C."/>
            <person name="Kagawa T.F."/>
            <person name="Liu W."/>
            <person name="Song Y."/>
            <person name="Salvetti E."/>
            <person name="Wrobel A."/>
            <person name="Rasinkangas P."/>
            <person name="Parkhill J."/>
            <person name="Rea M.C."/>
            <person name="O'Sullivan O."/>
            <person name="Ritari J."/>
            <person name="Douillard F.P."/>
            <person name="Paul Ross R."/>
            <person name="Yang R."/>
            <person name="Briner A.E."/>
            <person name="Felis G.E."/>
            <person name="de Vos W.M."/>
            <person name="Barrangou R."/>
            <person name="Klaenhammer T.R."/>
            <person name="Caufield P.W."/>
            <person name="Cui Y."/>
            <person name="Zhang H."/>
            <person name="O'Toole P.W."/>
        </authorList>
    </citation>
    <scope>NUCLEOTIDE SEQUENCE [LARGE SCALE GENOMIC DNA]</scope>
    <source>
        <strain evidence="1 2">DSM 20003</strain>
    </source>
</reference>
<dbReference type="Gene3D" id="1.10.10.10">
    <property type="entry name" value="Winged helix-like DNA-binding domain superfamily/Winged helix DNA-binding domain"/>
    <property type="match status" value="1"/>
</dbReference>
<dbReference type="InterPro" id="IPR036390">
    <property type="entry name" value="WH_DNA-bd_sf"/>
</dbReference>
<gene>
    <name evidence="1" type="ORF">FC07_GL000186</name>
</gene>
<keyword evidence="2" id="KW-1185">Reference proteome</keyword>
<dbReference type="EMBL" id="AZDA01000010">
    <property type="protein sequence ID" value="KRK40555.1"/>
    <property type="molecule type" value="Genomic_DNA"/>
</dbReference>
<protein>
    <submittedName>
        <fullName evidence="1">Uncharacterized protein</fullName>
    </submittedName>
</protein>
<dbReference type="OrthoDB" id="2374094at2"/>
<evidence type="ECO:0000313" key="1">
    <source>
        <dbReference type="EMBL" id="KRK40555.1"/>
    </source>
</evidence>
<dbReference type="InterPro" id="IPR036388">
    <property type="entry name" value="WH-like_DNA-bd_sf"/>
</dbReference>
<dbReference type="PATRIC" id="fig|1423726.3.peg.194"/>
<evidence type="ECO:0000313" key="2">
    <source>
        <dbReference type="Proteomes" id="UP000051461"/>
    </source>
</evidence>
<organism evidence="1 2">
    <name type="scientific">Loigolactobacillus bifermentans DSM 20003</name>
    <dbReference type="NCBI Taxonomy" id="1423726"/>
    <lineage>
        <taxon>Bacteria</taxon>
        <taxon>Bacillati</taxon>
        <taxon>Bacillota</taxon>
        <taxon>Bacilli</taxon>
        <taxon>Lactobacillales</taxon>
        <taxon>Lactobacillaceae</taxon>
        <taxon>Loigolactobacillus</taxon>
    </lineage>
</organism>
<proteinExistence type="predicted"/>
<sequence length="183" mass="21431">MISIYVLLILSSLAARDMSGYKLRIIWENMDIPRHKVTNSAIYPVLKQLEQQGDIALRETDSARDEKVAHLLPQGMAHLKQLLQQPVPRNTKTESIYRCKIRALPAVEPALQRQILLAYREFVQEDLTHYHIGEEHVRQEQADVPTNDYFTWGIRNIHLNQQLSQTKLDWIETQLKELDHEKE</sequence>
<comment type="caution">
    <text evidence="1">The sequence shown here is derived from an EMBL/GenBank/DDBJ whole genome shotgun (WGS) entry which is preliminary data.</text>
</comment>
<dbReference type="SUPFAM" id="SSF46785">
    <property type="entry name" value="Winged helix' DNA-binding domain"/>
    <property type="match status" value="1"/>
</dbReference>
<dbReference type="Proteomes" id="UP000051461">
    <property type="component" value="Unassembled WGS sequence"/>
</dbReference>